<feature type="transmembrane region" description="Helical" evidence="1">
    <location>
        <begin position="72"/>
        <end position="92"/>
    </location>
</feature>
<feature type="transmembrane region" description="Helical" evidence="1">
    <location>
        <begin position="307"/>
        <end position="330"/>
    </location>
</feature>
<dbReference type="InParanoid" id="Q01VC7"/>
<evidence type="ECO:0008006" key="3">
    <source>
        <dbReference type="Google" id="ProtNLM"/>
    </source>
</evidence>
<reference evidence="2" key="1">
    <citation type="submission" date="2006-10" db="EMBL/GenBank/DDBJ databases">
        <title>Complete sequence of Solibacter usitatus Ellin6076.</title>
        <authorList>
            <consortium name="US DOE Joint Genome Institute"/>
            <person name="Copeland A."/>
            <person name="Lucas S."/>
            <person name="Lapidus A."/>
            <person name="Barry K."/>
            <person name="Detter J.C."/>
            <person name="Glavina del Rio T."/>
            <person name="Hammon N."/>
            <person name="Israni S."/>
            <person name="Dalin E."/>
            <person name="Tice H."/>
            <person name="Pitluck S."/>
            <person name="Thompson L.S."/>
            <person name="Brettin T."/>
            <person name="Bruce D."/>
            <person name="Han C."/>
            <person name="Tapia R."/>
            <person name="Gilna P."/>
            <person name="Schmutz J."/>
            <person name="Larimer F."/>
            <person name="Land M."/>
            <person name="Hauser L."/>
            <person name="Kyrpides N."/>
            <person name="Mikhailova N."/>
            <person name="Janssen P.H."/>
            <person name="Kuske C.R."/>
            <person name="Richardson P."/>
        </authorList>
    </citation>
    <scope>NUCLEOTIDE SEQUENCE</scope>
    <source>
        <strain evidence="2">Ellin6076</strain>
    </source>
</reference>
<dbReference type="KEGG" id="sus:Acid_5441"/>
<feature type="transmembrane region" description="Helical" evidence="1">
    <location>
        <begin position="44"/>
        <end position="66"/>
    </location>
</feature>
<keyword evidence="1" id="KW-0812">Transmembrane</keyword>
<feature type="transmembrane region" description="Helical" evidence="1">
    <location>
        <begin position="613"/>
        <end position="630"/>
    </location>
</feature>
<dbReference type="eggNOG" id="COG1807">
    <property type="taxonomic scope" value="Bacteria"/>
</dbReference>
<dbReference type="EMBL" id="CP000473">
    <property type="protein sequence ID" value="ABJ86388.1"/>
    <property type="molecule type" value="Genomic_DNA"/>
</dbReference>
<dbReference type="AlphaFoldDB" id="Q01VC7"/>
<organism evidence="2">
    <name type="scientific">Solibacter usitatus (strain Ellin6076)</name>
    <dbReference type="NCBI Taxonomy" id="234267"/>
    <lineage>
        <taxon>Bacteria</taxon>
        <taxon>Pseudomonadati</taxon>
        <taxon>Acidobacteriota</taxon>
        <taxon>Terriglobia</taxon>
        <taxon>Bryobacterales</taxon>
        <taxon>Solibacteraceae</taxon>
        <taxon>Candidatus Solibacter</taxon>
    </lineage>
</organism>
<proteinExistence type="predicted"/>
<feature type="transmembrane region" description="Helical" evidence="1">
    <location>
        <begin position="104"/>
        <end position="125"/>
    </location>
</feature>
<evidence type="ECO:0000313" key="2">
    <source>
        <dbReference type="EMBL" id="ABJ86388.1"/>
    </source>
</evidence>
<dbReference type="HOGENOM" id="CLU_420281_0_0_0"/>
<protein>
    <recommendedName>
        <fullName evidence="3">Glycosyltransferase RgtA/B/C/D-like domain-containing protein</fullName>
    </recommendedName>
</protein>
<feature type="transmembrane region" description="Helical" evidence="1">
    <location>
        <begin position="389"/>
        <end position="414"/>
    </location>
</feature>
<keyword evidence="1" id="KW-0472">Membrane</keyword>
<name>Q01VC7_SOLUE</name>
<evidence type="ECO:0000256" key="1">
    <source>
        <dbReference type="SAM" id="Phobius"/>
    </source>
</evidence>
<feature type="transmembrane region" description="Helical" evidence="1">
    <location>
        <begin position="268"/>
        <end position="295"/>
    </location>
</feature>
<feature type="transmembrane region" description="Helical" evidence="1">
    <location>
        <begin position="426"/>
        <end position="444"/>
    </location>
</feature>
<accession>Q01VC7</accession>
<feature type="transmembrane region" description="Helical" evidence="1">
    <location>
        <begin position="184"/>
        <end position="208"/>
    </location>
</feature>
<feature type="transmembrane region" description="Helical" evidence="1">
    <location>
        <begin position="239"/>
        <end position="256"/>
    </location>
</feature>
<gene>
    <name evidence="2" type="ordered locus">Acid_5441</name>
</gene>
<feature type="transmembrane region" description="Helical" evidence="1">
    <location>
        <begin position="479"/>
        <end position="498"/>
    </location>
</feature>
<keyword evidence="1" id="KW-1133">Transmembrane helix</keyword>
<sequence>MRGCYNIRVLLLELLLVLPLLAVCCFAPGFFFVRRLRWSGLEKLCGSIALSLILLWLSGWALYAFAPGIQRGAYFGIAAVCCAATIAAWRDIRALLRGTRVRRALGGFAFLLAWTLLILSIIRVYSGGGWIGDWLEHFQRTLFFLHNFSSGTPIYGDYQLAARPPMMNLVAAIFLGLTEDRFEIFQVVFTFLNLLLFLPCCLAIPVVARVRRVSILPLVAIFAMNPAVIQNATYTWTKSLTAFFVIFAMCLYLSGWRKRDAMRMTGAFLSLSAGLLVHYSAGPYCVFFALHYLLVVFRTRPNKWKELAAIAVTSGLLLATWFGWSVAVYGTKSTFASNTTISASQKYSGSTIGKIASNLLDSFVPIFLRDPSQLSHFRVPYTPATVRDWAFLIYQTNVIFIMGLVGGPLVVWFLIKAFRGKQRRNAERAFWLWLIVFSVIVGIASSGERVLFGVGHLTLLSLEMLGLTLLAARFHKHRAITYAVVAGCAIDFGLGVFLQARVQHLDNTVAHTYYTGLGVLNGQFQVGMIGPDSIGRITWRNWYNKRQSLLSSEWLRAAEQYHPEDSSMEPSRTAIRKLMIEKLAEDDKYWHGWFARHSGEIVYLGDWMGDSDVPSALLVITAAGLLWMLAKPEPVRVQANAVKAKAAPVRRKR</sequence>
<feature type="transmembrane region" description="Helical" evidence="1">
    <location>
        <begin position="450"/>
        <end position="472"/>
    </location>
</feature>
<feature type="transmembrane region" description="Helical" evidence="1">
    <location>
        <begin position="12"/>
        <end position="32"/>
    </location>
</feature>